<evidence type="ECO:0000313" key="3">
    <source>
        <dbReference type="EMBL" id="ETN36604.1"/>
    </source>
</evidence>
<dbReference type="Proteomes" id="UP000030752">
    <property type="component" value="Unassembled WGS sequence"/>
</dbReference>
<dbReference type="GO" id="GO:0005829">
    <property type="term" value="C:cytosol"/>
    <property type="evidence" value="ECO:0007669"/>
    <property type="project" value="TreeGrafter"/>
</dbReference>
<dbReference type="FunCoup" id="W2RLJ5">
    <property type="interactions" value="195"/>
</dbReference>
<feature type="domain" description="NADP-dependent oxidoreductase" evidence="2">
    <location>
        <begin position="9"/>
        <end position="291"/>
    </location>
</feature>
<gene>
    <name evidence="3" type="ORF">HMPREF1541_08882</name>
</gene>
<keyword evidence="4" id="KW-1185">Reference proteome</keyword>
<dbReference type="InterPro" id="IPR020471">
    <property type="entry name" value="AKR"/>
</dbReference>
<dbReference type="STRING" id="1220924.W2RLJ5"/>
<proteinExistence type="predicted"/>
<evidence type="ECO:0000256" key="1">
    <source>
        <dbReference type="ARBA" id="ARBA00023002"/>
    </source>
</evidence>
<dbReference type="OrthoDB" id="5286008at2759"/>
<dbReference type="RefSeq" id="XP_008721422.1">
    <property type="nucleotide sequence ID" value="XM_008723200.1"/>
</dbReference>
<dbReference type="EMBL" id="KB822725">
    <property type="protein sequence ID" value="ETN36604.1"/>
    <property type="molecule type" value="Genomic_DNA"/>
</dbReference>
<evidence type="ECO:0000259" key="2">
    <source>
        <dbReference type="Pfam" id="PF00248"/>
    </source>
</evidence>
<dbReference type="GO" id="GO:0045290">
    <property type="term" value="F:D-arabinose 1-dehydrogenase [NAD(P)+] activity"/>
    <property type="evidence" value="ECO:0007669"/>
    <property type="project" value="TreeGrafter"/>
</dbReference>
<dbReference type="PANTHER" id="PTHR42686:SF1">
    <property type="entry name" value="GH17980P-RELATED"/>
    <property type="match status" value="1"/>
</dbReference>
<evidence type="ECO:0000313" key="4">
    <source>
        <dbReference type="Proteomes" id="UP000030752"/>
    </source>
</evidence>
<dbReference type="InterPro" id="IPR023210">
    <property type="entry name" value="NADP_OxRdtase_dom"/>
</dbReference>
<protein>
    <recommendedName>
        <fullName evidence="2">NADP-dependent oxidoreductase domain-containing protein</fullName>
    </recommendedName>
</protein>
<dbReference type="SUPFAM" id="SSF51430">
    <property type="entry name" value="NAD(P)-linked oxidoreductase"/>
    <property type="match status" value="1"/>
</dbReference>
<accession>W2RLJ5</accession>
<dbReference type="InterPro" id="IPR036812">
    <property type="entry name" value="NAD(P)_OxRdtase_dom_sf"/>
</dbReference>
<organism evidence="3 4">
    <name type="scientific">Cyphellophora europaea (strain CBS 101466)</name>
    <name type="common">Phialophora europaea</name>
    <dbReference type="NCBI Taxonomy" id="1220924"/>
    <lineage>
        <taxon>Eukaryota</taxon>
        <taxon>Fungi</taxon>
        <taxon>Dikarya</taxon>
        <taxon>Ascomycota</taxon>
        <taxon>Pezizomycotina</taxon>
        <taxon>Eurotiomycetes</taxon>
        <taxon>Chaetothyriomycetidae</taxon>
        <taxon>Chaetothyriales</taxon>
        <taxon>Cyphellophoraceae</taxon>
        <taxon>Cyphellophora</taxon>
    </lineage>
</organism>
<dbReference type="HOGENOM" id="CLU_023205_7_1_1"/>
<dbReference type="Pfam" id="PF00248">
    <property type="entry name" value="Aldo_ket_red"/>
    <property type="match status" value="1"/>
</dbReference>
<dbReference type="PANTHER" id="PTHR42686">
    <property type="entry name" value="GH17980P-RELATED"/>
    <property type="match status" value="1"/>
</dbReference>
<dbReference type="GeneID" id="19976221"/>
<dbReference type="eggNOG" id="KOG1576">
    <property type="taxonomic scope" value="Eukaryota"/>
</dbReference>
<name>W2RLJ5_CYPE1</name>
<dbReference type="VEuPathDB" id="FungiDB:HMPREF1541_08882"/>
<dbReference type="InParanoid" id="W2RLJ5"/>
<reference evidence="3 4" key="1">
    <citation type="submission" date="2013-03" db="EMBL/GenBank/DDBJ databases">
        <title>The Genome Sequence of Phialophora europaea CBS 101466.</title>
        <authorList>
            <consortium name="The Broad Institute Genomics Platform"/>
            <person name="Cuomo C."/>
            <person name="de Hoog S."/>
            <person name="Gorbushina A."/>
            <person name="Walker B."/>
            <person name="Young S.K."/>
            <person name="Zeng Q."/>
            <person name="Gargeya S."/>
            <person name="Fitzgerald M."/>
            <person name="Haas B."/>
            <person name="Abouelleil A."/>
            <person name="Allen A.W."/>
            <person name="Alvarado L."/>
            <person name="Arachchi H.M."/>
            <person name="Berlin A.M."/>
            <person name="Chapman S.B."/>
            <person name="Gainer-Dewar J."/>
            <person name="Goldberg J."/>
            <person name="Griggs A."/>
            <person name="Gujja S."/>
            <person name="Hansen M."/>
            <person name="Howarth C."/>
            <person name="Imamovic A."/>
            <person name="Ireland A."/>
            <person name="Larimer J."/>
            <person name="McCowan C."/>
            <person name="Murphy C."/>
            <person name="Pearson M."/>
            <person name="Poon T.W."/>
            <person name="Priest M."/>
            <person name="Roberts A."/>
            <person name="Saif S."/>
            <person name="Shea T."/>
            <person name="Sisk P."/>
            <person name="Sykes S."/>
            <person name="Wortman J."/>
            <person name="Nusbaum C."/>
            <person name="Birren B."/>
        </authorList>
    </citation>
    <scope>NUCLEOTIDE SEQUENCE [LARGE SCALE GENOMIC DNA]</scope>
    <source>
        <strain evidence="3 4">CBS 101466</strain>
    </source>
</reference>
<dbReference type="GO" id="GO:0070485">
    <property type="term" value="P:dehydro-D-arabinono-1,4-lactone biosynthetic process"/>
    <property type="evidence" value="ECO:0007669"/>
    <property type="project" value="TreeGrafter"/>
</dbReference>
<dbReference type="Gene3D" id="3.20.20.100">
    <property type="entry name" value="NADP-dependent oxidoreductase domain"/>
    <property type="match status" value="1"/>
</dbReference>
<keyword evidence="1" id="KW-0560">Oxidoreductase</keyword>
<sequence>MAEPALPPLIMGGAGFSYQLHPSPQSLPVLDIIQHAFALGLRSIDTSPYYEPSEELLGAALSSTEISSVYRREQYQIMTKCGRIASDQFDYSPAWIRKSVARSLQRFNTTYLDVVFCHDVEFVSLEEAATAVGTLFDLKRQGMIKNVGISAYDIDSLIAVSQRVLADYSQPIDVVQNWAQLSLQNTRLEVHGLPALKAAGVKAVCNASPLACGLLRSGGVPVGKLGDWHPAPAGLRAASQRASTWVEEKGDSLASVGLRYALVRSLRCSEPGFALSTITGISTIADLVQNVMTASRILKRLAIADRELTLDPKSLIGCTVLDENAAAADELLFDSVRRILDRWVDYDFSASPTIVPVEEKQSVVSVTTTPYQ</sequence>
<dbReference type="PRINTS" id="PR00069">
    <property type="entry name" value="ALDKETRDTASE"/>
</dbReference>
<dbReference type="AlphaFoldDB" id="W2RLJ5"/>